<dbReference type="Proteomes" id="UP000183868">
    <property type="component" value="Chromosome"/>
</dbReference>
<name>H1XV46_CALAY</name>
<dbReference type="InParanoid" id="H1XV46"/>
<reference evidence="3 4" key="1">
    <citation type="submission" date="2011-09" db="EMBL/GenBank/DDBJ databases">
        <title>The permanent draft genome of Caldithrix abyssi DSM 13497.</title>
        <authorList>
            <consortium name="US DOE Joint Genome Institute (JGI-PGF)"/>
            <person name="Lucas S."/>
            <person name="Han J."/>
            <person name="Lapidus A."/>
            <person name="Bruce D."/>
            <person name="Goodwin L."/>
            <person name="Pitluck S."/>
            <person name="Peters L."/>
            <person name="Kyrpides N."/>
            <person name="Mavromatis K."/>
            <person name="Ivanova N."/>
            <person name="Mikhailova N."/>
            <person name="Chertkov O."/>
            <person name="Detter J.C."/>
            <person name="Tapia R."/>
            <person name="Han C."/>
            <person name="Land M."/>
            <person name="Hauser L."/>
            <person name="Markowitz V."/>
            <person name="Cheng J.-F."/>
            <person name="Hugenholtz P."/>
            <person name="Woyke T."/>
            <person name="Wu D."/>
            <person name="Spring S."/>
            <person name="Brambilla E."/>
            <person name="Klenk H.-P."/>
            <person name="Eisen J.A."/>
        </authorList>
    </citation>
    <scope>NUCLEOTIDE SEQUENCE [LARGE SCALE GENOMIC DNA]</scope>
    <source>
        <strain evidence="3 4">DSM 13497</strain>
    </source>
</reference>
<dbReference type="PROSITE" id="PS51724">
    <property type="entry name" value="SPOR"/>
    <property type="match status" value="1"/>
</dbReference>
<dbReference type="AlphaFoldDB" id="H1XV46"/>
<dbReference type="PaxDb" id="880073-Calab_3275"/>
<dbReference type="HOGENOM" id="CLU_1281205_0_0_0"/>
<dbReference type="InterPro" id="IPR036680">
    <property type="entry name" value="SPOR-like_sf"/>
</dbReference>
<keyword evidence="4" id="KW-1185">Reference proteome</keyword>
<evidence type="ECO:0000313" key="2">
    <source>
        <dbReference type="EMBL" id="APF18919.1"/>
    </source>
</evidence>
<dbReference type="InterPro" id="IPR007730">
    <property type="entry name" value="SPOR-like_dom"/>
</dbReference>
<protein>
    <submittedName>
        <fullName evidence="3">Sporulation domain-containing protein</fullName>
    </submittedName>
    <submittedName>
        <fullName evidence="2">Sporulation related domain-containing protein</fullName>
    </submittedName>
</protein>
<dbReference type="STRING" id="880073.Cabys_2170"/>
<evidence type="ECO:0000313" key="4">
    <source>
        <dbReference type="Proteomes" id="UP000004671"/>
    </source>
</evidence>
<dbReference type="GO" id="GO:0042834">
    <property type="term" value="F:peptidoglycan binding"/>
    <property type="evidence" value="ECO:0007669"/>
    <property type="project" value="InterPro"/>
</dbReference>
<accession>H1XV46</accession>
<dbReference type="Gene3D" id="3.30.70.1070">
    <property type="entry name" value="Sporulation related repeat"/>
    <property type="match status" value="1"/>
</dbReference>
<reference evidence="2 5" key="2">
    <citation type="submission" date="2016-11" db="EMBL/GenBank/DDBJ databases">
        <title>Genomic analysis of Caldithrix abyssi and proposal of a novel bacterial phylum Caldithrichaeota.</title>
        <authorList>
            <person name="Kublanov I."/>
            <person name="Sigalova O."/>
            <person name="Gavrilov S."/>
            <person name="Lebedinsky A."/>
            <person name="Ivanova N."/>
            <person name="Daum C."/>
            <person name="Reddy T."/>
            <person name="Klenk H.P."/>
            <person name="Goker M."/>
            <person name="Reva O."/>
            <person name="Miroshnichenko M."/>
            <person name="Kyprides N."/>
            <person name="Woyke T."/>
            <person name="Gelfand M."/>
        </authorList>
    </citation>
    <scope>NUCLEOTIDE SEQUENCE [LARGE SCALE GENOMIC DNA]</scope>
    <source>
        <strain evidence="2 5">LF13</strain>
    </source>
</reference>
<organism evidence="3 4">
    <name type="scientific">Caldithrix abyssi DSM 13497</name>
    <dbReference type="NCBI Taxonomy" id="880073"/>
    <lineage>
        <taxon>Bacteria</taxon>
        <taxon>Pseudomonadati</taxon>
        <taxon>Calditrichota</taxon>
        <taxon>Calditrichia</taxon>
        <taxon>Calditrichales</taxon>
        <taxon>Calditrichaceae</taxon>
        <taxon>Caldithrix</taxon>
    </lineage>
</organism>
<proteinExistence type="predicted"/>
<dbReference type="EMBL" id="CP018099">
    <property type="protein sequence ID" value="APF18919.1"/>
    <property type="molecule type" value="Genomic_DNA"/>
</dbReference>
<dbReference type="Pfam" id="PF05036">
    <property type="entry name" value="SPOR"/>
    <property type="match status" value="1"/>
</dbReference>
<dbReference type="KEGG" id="caby:Cabys_2170"/>
<dbReference type="RefSeq" id="WP_006930259.1">
    <property type="nucleotide sequence ID" value="NZ_CM001402.1"/>
</dbReference>
<evidence type="ECO:0000259" key="1">
    <source>
        <dbReference type="PROSITE" id="PS51724"/>
    </source>
</evidence>
<evidence type="ECO:0000313" key="3">
    <source>
        <dbReference type="EMBL" id="EHO42879.1"/>
    </source>
</evidence>
<feature type="domain" description="SPOR" evidence="1">
    <location>
        <begin position="136"/>
        <end position="215"/>
    </location>
</feature>
<evidence type="ECO:0000313" key="5">
    <source>
        <dbReference type="Proteomes" id="UP000183868"/>
    </source>
</evidence>
<dbReference type="Proteomes" id="UP000004671">
    <property type="component" value="Chromosome"/>
</dbReference>
<dbReference type="SUPFAM" id="SSF110997">
    <property type="entry name" value="Sporulation related repeat"/>
    <property type="match status" value="1"/>
</dbReference>
<dbReference type="EMBL" id="CM001402">
    <property type="protein sequence ID" value="EHO42879.1"/>
    <property type="molecule type" value="Genomic_DNA"/>
</dbReference>
<gene>
    <name evidence="2" type="ORF">Cabys_2170</name>
    <name evidence="3" type="ORF">Calab_3275</name>
</gene>
<sequence precursor="true">MKLLIKEQTRLFTSGILIILTLSVALFADENWQQWLKLYQSGQYAALKQKLEQVSPEPKNSLEYLFFKTLFIKDGARAVKNYQMIYEKSSGRLKRLAAQKSHDYYFALGLYLKAEGYASFIKETPQEKASNPPSYKTDDAKYVIQFGAFSSMNNARKRQKELSQKRIDSQIVVRKINNKNFYCVWVKGGATFADTDQLAKQLKKQLGIEYRIIKE</sequence>